<dbReference type="EMBL" id="CP016359">
    <property type="protein sequence ID" value="APU69888.1"/>
    <property type="molecule type" value="Genomic_DNA"/>
</dbReference>
<dbReference type="RefSeq" id="WP_083645477.1">
    <property type="nucleotide sequence ID" value="NZ_AMRU01000016.1"/>
</dbReference>
<protein>
    <submittedName>
        <fullName evidence="4">SAM-dependent methyltransferases</fullName>
    </submittedName>
</protein>
<gene>
    <name evidence="4" type="ORF">GRFL_3164</name>
</gene>
<comment type="similarity">
    <text evidence="1">Belongs to the methyltransferase superfamily.</text>
</comment>
<dbReference type="GO" id="GO:0008757">
    <property type="term" value="F:S-adenosylmethionine-dependent methyltransferase activity"/>
    <property type="evidence" value="ECO:0007669"/>
    <property type="project" value="InterPro"/>
</dbReference>
<proteinExistence type="inferred from homology"/>
<dbReference type="Gene3D" id="3.40.50.150">
    <property type="entry name" value="Vaccinia Virus protein VP39"/>
    <property type="match status" value="1"/>
</dbReference>
<evidence type="ECO:0000256" key="2">
    <source>
        <dbReference type="ARBA" id="ARBA00022603"/>
    </source>
</evidence>
<dbReference type="Proteomes" id="UP000186230">
    <property type="component" value="Chromosome"/>
</dbReference>
<dbReference type="CDD" id="cd02440">
    <property type="entry name" value="AdoMet_MTases"/>
    <property type="match status" value="1"/>
</dbReference>
<evidence type="ECO:0000313" key="4">
    <source>
        <dbReference type="EMBL" id="APU69888.1"/>
    </source>
</evidence>
<dbReference type="InterPro" id="IPR051052">
    <property type="entry name" value="Diverse_substrate_MTase"/>
</dbReference>
<dbReference type="SUPFAM" id="SSF53335">
    <property type="entry name" value="S-adenosyl-L-methionine-dependent methyltransferases"/>
    <property type="match status" value="1"/>
</dbReference>
<name>A0A1L7I8F5_9FLAO</name>
<evidence type="ECO:0000256" key="3">
    <source>
        <dbReference type="ARBA" id="ARBA00022679"/>
    </source>
</evidence>
<dbReference type="PANTHER" id="PTHR44942">
    <property type="entry name" value="METHYLTRANSF_11 DOMAIN-CONTAINING PROTEIN"/>
    <property type="match status" value="1"/>
</dbReference>
<dbReference type="KEGG" id="gfl:GRFL_3164"/>
<dbReference type="OrthoDB" id="9797252at2"/>
<keyword evidence="2 4" id="KW-0489">Methyltransferase</keyword>
<dbReference type="InterPro" id="IPR029063">
    <property type="entry name" value="SAM-dependent_MTases_sf"/>
</dbReference>
<dbReference type="AlphaFoldDB" id="A0A1L7I8F5"/>
<sequence>MKDNFSGHSSDYAKFRPEYPAEVYTFLKENLSGSDCAWDCGTGNGQVASRLADFFNLVEATDISQPQLKNAIQKNAIHYSLQPAEKVNFPDAVFDLVICGQSVHWFDFAAFFSEATRCLKKGGLLALMGYGLIRGNQAFNQVMDHFYNNIIGPYWDPERRHLDNEYQDIPFPFEEIPAPKLDLSLKWDITHLLGYLRTWSAVKHYEKAHGKDPVQIVEKDLRNSFENLGSVKFPIILRAGRA</sequence>
<evidence type="ECO:0000256" key="1">
    <source>
        <dbReference type="ARBA" id="ARBA00008361"/>
    </source>
</evidence>
<dbReference type="STRING" id="1229726.GRFL_3164"/>
<accession>A0A1L7I8F5</accession>
<reference evidence="4 5" key="1">
    <citation type="submission" date="2016-07" db="EMBL/GenBank/DDBJ databases">
        <title>Multi-omics approach to identify versatile polysaccharide utilization systems of a marine flavobacterium Gramella flava.</title>
        <authorList>
            <person name="Tang K."/>
        </authorList>
    </citation>
    <scope>NUCLEOTIDE SEQUENCE [LARGE SCALE GENOMIC DNA]</scope>
    <source>
        <strain evidence="4 5">JLT2011</strain>
    </source>
</reference>
<keyword evidence="5" id="KW-1185">Reference proteome</keyword>
<dbReference type="PANTHER" id="PTHR44942:SF4">
    <property type="entry name" value="METHYLTRANSFERASE TYPE 11 DOMAIN-CONTAINING PROTEIN"/>
    <property type="match status" value="1"/>
</dbReference>
<dbReference type="GO" id="GO:0032259">
    <property type="term" value="P:methylation"/>
    <property type="evidence" value="ECO:0007669"/>
    <property type="project" value="UniProtKB-KW"/>
</dbReference>
<evidence type="ECO:0000313" key="5">
    <source>
        <dbReference type="Proteomes" id="UP000186230"/>
    </source>
</evidence>
<organism evidence="4 5">
    <name type="scientific">Christiangramia flava JLT2011</name>
    <dbReference type="NCBI Taxonomy" id="1229726"/>
    <lineage>
        <taxon>Bacteria</taxon>
        <taxon>Pseudomonadati</taxon>
        <taxon>Bacteroidota</taxon>
        <taxon>Flavobacteriia</taxon>
        <taxon>Flavobacteriales</taxon>
        <taxon>Flavobacteriaceae</taxon>
        <taxon>Christiangramia</taxon>
    </lineage>
</organism>
<keyword evidence="3 4" id="KW-0808">Transferase</keyword>
<dbReference type="Pfam" id="PF08241">
    <property type="entry name" value="Methyltransf_11"/>
    <property type="match status" value="1"/>
</dbReference>
<dbReference type="InterPro" id="IPR013216">
    <property type="entry name" value="Methyltransf_11"/>
</dbReference>